<name>A0A919YKB5_9BACL</name>
<evidence type="ECO:0008006" key="3">
    <source>
        <dbReference type="Google" id="ProtNLM"/>
    </source>
</evidence>
<protein>
    <recommendedName>
        <fullName evidence="3">DinB family protein</fullName>
    </recommendedName>
</protein>
<evidence type="ECO:0000313" key="2">
    <source>
        <dbReference type="Proteomes" id="UP000682811"/>
    </source>
</evidence>
<reference evidence="1 2" key="1">
    <citation type="submission" date="2021-03" db="EMBL/GenBank/DDBJ databases">
        <title>Antimicrobial resistance genes in bacteria isolated from Japanese honey, and their potential for conferring macrolide and lincosamide resistance in the American foulbrood pathogen Paenibacillus larvae.</title>
        <authorList>
            <person name="Okamoto M."/>
            <person name="Kumagai M."/>
            <person name="Kanamori H."/>
            <person name="Takamatsu D."/>
        </authorList>
    </citation>
    <scope>NUCLEOTIDE SEQUENCE [LARGE SCALE GENOMIC DNA]</scope>
    <source>
        <strain evidence="1 2">J34TS1</strain>
    </source>
</reference>
<dbReference type="Proteomes" id="UP000682811">
    <property type="component" value="Unassembled WGS sequence"/>
</dbReference>
<dbReference type="AlphaFoldDB" id="A0A919YKB5"/>
<proteinExistence type="predicted"/>
<comment type="caution">
    <text evidence="1">The sequence shown here is derived from an EMBL/GenBank/DDBJ whole genome shotgun (WGS) entry which is preliminary data.</text>
</comment>
<dbReference type="EMBL" id="BORT01000040">
    <property type="protein sequence ID" value="GIO50915.1"/>
    <property type="molecule type" value="Genomic_DNA"/>
</dbReference>
<evidence type="ECO:0000313" key="1">
    <source>
        <dbReference type="EMBL" id="GIO50915.1"/>
    </source>
</evidence>
<organism evidence="1 2">
    <name type="scientific">Paenibacillus azoreducens</name>
    <dbReference type="NCBI Taxonomy" id="116718"/>
    <lineage>
        <taxon>Bacteria</taxon>
        <taxon>Bacillati</taxon>
        <taxon>Bacillota</taxon>
        <taxon>Bacilli</taxon>
        <taxon>Bacillales</taxon>
        <taxon>Paenibacillaceae</taxon>
        <taxon>Paenibacillus</taxon>
    </lineage>
</organism>
<keyword evidence="2" id="KW-1185">Reference proteome</keyword>
<dbReference type="RefSeq" id="WP_212981002.1">
    <property type="nucleotide sequence ID" value="NZ_AP025343.1"/>
</dbReference>
<gene>
    <name evidence="1" type="ORF">J34TS1_56800</name>
</gene>
<accession>A0A919YKB5</accession>
<sequence length="236" mass="27516">MRNDLVMEFNDEGYLIYSNSFPGAFVRGRTRDEALSKFPQEIKKYCKWAGIQIANYNLGDKIVQKKKSSLRICDADSDVIFETEKEPLSEDEYIKLKLLGIKSAQDFLCMYESIPNKDITSLDERKTFYGAIPRTAKEMYEHTNNVTSYYVGEIKVALNNISNIANNRKNAFKAIESMDGYLANPVYRGSYGEEWSLRKVLRRFIWHDRIHAKAMYRMAIRLWDKETIADPFFFGT</sequence>